<evidence type="ECO:0000259" key="28">
    <source>
        <dbReference type="PROSITE" id="PS51437"/>
    </source>
</evidence>
<dbReference type="SUPFAM" id="SSF48403">
    <property type="entry name" value="Ankyrin repeat"/>
    <property type="match status" value="1"/>
</dbReference>
<evidence type="ECO:0000313" key="30">
    <source>
        <dbReference type="Proteomes" id="UP000836841"/>
    </source>
</evidence>
<keyword evidence="21" id="KW-0010">Activator</keyword>
<evidence type="ECO:0000256" key="16">
    <source>
        <dbReference type="ARBA" id="ARBA00023043"/>
    </source>
</evidence>
<dbReference type="GO" id="GO:0045893">
    <property type="term" value="P:positive regulation of DNA-templated transcription"/>
    <property type="evidence" value="ECO:0007669"/>
    <property type="project" value="UniProtKB-ARBA"/>
</dbReference>
<dbReference type="Gene3D" id="2.60.40.10">
    <property type="entry name" value="Immunoglobulins"/>
    <property type="match status" value="1"/>
</dbReference>
<evidence type="ECO:0000256" key="20">
    <source>
        <dbReference type="ARBA" id="ARBA00023136"/>
    </source>
</evidence>
<evidence type="ECO:0000256" key="19">
    <source>
        <dbReference type="ARBA" id="ARBA00023125"/>
    </source>
</evidence>
<feature type="compositionally biased region" description="Acidic residues" evidence="27">
    <location>
        <begin position="744"/>
        <end position="755"/>
    </location>
</feature>
<evidence type="ECO:0000256" key="12">
    <source>
        <dbReference type="ARBA" id="ARBA00022958"/>
    </source>
</evidence>
<dbReference type="FunFam" id="1.25.40.20:FF:000326">
    <property type="entry name" value="Calmodulin-binding transcription activator 2"/>
    <property type="match status" value="1"/>
</dbReference>
<proteinExistence type="inferred from homology"/>
<reference evidence="29 30" key="1">
    <citation type="submission" date="2022-03" db="EMBL/GenBank/DDBJ databases">
        <authorList>
            <person name="Nunn A."/>
            <person name="Chopra R."/>
            <person name="Nunn A."/>
            <person name="Contreras Garrido A."/>
        </authorList>
    </citation>
    <scope>NUCLEOTIDE SEQUENCE [LARGE SCALE GENOMIC DNA]</scope>
</reference>
<keyword evidence="13 25" id="KW-1133">Transmembrane helix</keyword>
<dbReference type="Pfam" id="PF03859">
    <property type="entry name" value="CG-1"/>
    <property type="match status" value="1"/>
</dbReference>
<dbReference type="SUPFAM" id="SSF52540">
    <property type="entry name" value="P-loop containing nucleoside triphosphate hydrolases"/>
    <property type="match status" value="1"/>
</dbReference>
<comment type="subcellular location">
    <subcellularLocation>
        <location evidence="2">Cell membrane</location>
        <topology evidence="2">Multi-pass membrane protein</topology>
    </subcellularLocation>
    <subcellularLocation>
        <location evidence="25">Membrane</location>
        <topology evidence="25">Multi-pass membrane protein</topology>
    </subcellularLocation>
    <subcellularLocation>
        <location evidence="1">Nucleus</location>
    </subcellularLocation>
</comment>
<feature type="transmembrane region" description="Helical" evidence="25">
    <location>
        <begin position="330"/>
        <end position="352"/>
    </location>
</feature>
<keyword evidence="14" id="KW-0805">Transcription regulation</keyword>
<name>A0AAU9SVN8_THLAR</name>
<keyword evidence="16 24" id="KW-0040">ANK repeat</keyword>
<dbReference type="GO" id="GO:0003690">
    <property type="term" value="F:double-stranded DNA binding"/>
    <property type="evidence" value="ECO:0007669"/>
    <property type="project" value="TreeGrafter"/>
</dbReference>
<feature type="repeat" description="ANK" evidence="24">
    <location>
        <begin position="1589"/>
        <end position="1621"/>
    </location>
</feature>
<evidence type="ECO:0000256" key="17">
    <source>
        <dbReference type="ARBA" id="ARBA00023054"/>
    </source>
</evidence>
<evidence type="ECO:0000256" key="5">
    <source>
        <dbReference type="ARBA" id="ARBA00022448"/>
    </source>
</evidence>
<evidence type="ECO:0000256" key="2">
    <source>
        <dbReference type="ARBA" id="ARBA00004651"/>
    </source>
</evidence>
<feature type="transmembrane region" description="Helical" evidence="25">
    <location>
        <begin position="409"/>
        <end position="429"/>
    </location>
</feature>
<evidence type="ECO:0000256" key="4">
    <source>
        <dbReference type="ARBA" id="ARBA00008440"/>
    </source>
</evidence>
<dbReference type="InterPro" id="IPR013783">
    <property type="entry name" value="Ig-like_fold"/>
</dbReference>
<dbReference type="SMART" id="SM00248">
    <property type="entry name" value="ANK"/>
    <property type="match status" value="1"/>
</dbReference>
<evidence type="ECO:0000256" key="11">
    <source>
        <dbReference type="ARBA" id="ARBA00022860"/>
    </source>
</evidence>
<comment type="caution">
    <text evidence="25">Lacks conserved residue(s) required for the propagation of feature annotation.</text>
</comment>
<evidence type="ECO:0000313" key="29">
    <source>
        <dbReference type="EMBL" id="CAH2073419.1"/>
    </source>
</evidence>
<keyword evidence="22" id="KW-0804">Transcription</keyword>
<evidence type="ECO:0000256" key="18">
    <source>
        <dbReference type="ARBA" id="ARBA00023065"/>
    </source>
</evidence>
<evidence type="ECO:0000256" key="27">
    <source>
        <dbReference type="SAM" id="MobiDB-lite"/>
    </source>
</evidence>
<dbReference type="Gene3D" id="1.25.40.20">
    <property type="entry name" value="Ankyrin repeat-containing domain"/>
    <property type="match status" value="1"/>
</dbReference>
<evidence type="ECO:0000256" key="9">
    <source>
        <dbReference type="ARBA" id="ARBA00022737"/>
    </source>
</evidence>
<feature type="transmembrane region" description="Helical" evidence="25">
    <location>
        <begin position="378"/>
        <end position="397"/>
    </location>
</feature>
<dbReference type="PANTHER" id="PTHR23335:SF29">
    <property type="entry name" value="CALMODULIN-BINDING TRANSCRIPTION ACTIVATOR 1"/>
    <property type="match status" value="1"/>
</dbReference>
<comment type="similarity">
    <text evidence="3">Belongs to the CAMTA family.</text>
</comment>
<keyword evidence="15" id="KW-0346">Stress response</keyword>
<dbReference type="Proteomes" id="UP000836841">
    <property type="component" value="Chromosome 6"/>
</dbReference>
<feature type="transmembrane region" description="Helical" evidence="25">
    <location>
        <begin position="305"/>
        <end position="323"/>
    </location>
</feature>
<evidence type="ECO:0000256" key="1">
    <source>
        <dbReference type="ARBA" id="ARBA00004123"/>
    </source>
</evidence>
<keyword evidence="11" id="KW-0112">Calmodulin-binding</keyword>
<feature type="region of interest" description="Disordered" evidence="27">
    <location>
        <begin position="738"/>
        <end position="761"/>
    </location>
</feature>
<dbReference type="SUPFAM" id="SSF81296">
    <property type="entry name" value="E set domains"/>
    <property type="match status" value="1"/>
</dbReference>
<feature type="transmembrane region" description="Helical" evidence="25">
    <location>
        <begin position="654"/>
        <end position="677"/>
    </location>
</feature>
<keyword evidence="19" id="KW-0238">DNA-binding</keyword>
<dbReference type="GO" id="GO:0009409">
    <property type="term" value="P:response to cold"/>
    <property type="evidence" value="ECO:0007669"/>
    <property type="project" value="UniProtKB-ARBA"/>
</dbReference>
<feature type="transmembrane region" description="Helical" evidence="25">
    <location>
        <begin position="559"/>
        <end position="580"/>
    </location>
</feature>
<keyword evidence="23" id="KW-0539">Nucleus</keyword>
<dbReference type="FunFam" id="2.60.40.10:FF:000314">
    <property type="entry name" value="Calmodulin-binding transcription activator 2"/>
    <property type="match status" value="1"/>
</dbReference>
<feature type="region of interest" description="Disordered" evidence="27">
    <location>
        <begin position="96"/>
        <end position="119"/>
    </location>
</feature>
<dbReference type="PROSITE" id="PS51437">
    <property type="entry name" value="CG_1"/>
    <property type="match status" value="1"/>
</dbReference>
<keyword evidence="20 25" id="KW-0472">Membrane</keyword>
<dbReference type="NCBIfam" id="TIGR00794">
    <property type="entry name" value="kup"/>
    <property type="match status" value="1"/>
</dbReference>
<feature type="transmembrane region" description="Helical" evidence="25">
    <location>
        <begin position="175"/>
        <end position="198"/>
    </location>
</feature>
<sequence length="1949" mass="218560">RVTSVQQQLVKQRLRSSILTSSAFGRKEETRHPVEKFSLLFGCESLLLRLITFDPGSLLEVSVTLYLSNRRRLRVLRLIRFPKLFQPRLQSKCSEKMAEESSLDGSEKEEIGSSALEVPGAPRNDYEDLTVGRRVLLAFQTLGVVFGDVGISPLYTFSVMFSKSPVQEKEDVIGALSLVLYTLLLVPLIKYVLIVLWANDDGEGGTFALYSLISRHAKISLIPNQLRSDARISSFRLKVPCPELERSLKLKEKLENSLILKKILLVLVLAGTSMVIADGVVTPAMSVMSAVGGLKVGVDAVEQDQVVMISVAFLVILFSLQKYGTSKMGLVVGPALLIWFCCLAGIGIYNLIKYDSSVYRAFNPVHIYYFFKRNSVNAWYALGGCILCATGSEALFADLCYFSVRSVQLTFVCLVLPCLVLGYMGQAAYLIENHADASQAFFSSVPGAAFWPVLFIANVAALIASRTMTTATFSCIKQSTALGCFPRLKIIHTSRKFMGQIYIPVLNWFLLAVCLVVVCSISSITEIGNAYGMAELGVMMTTTVLVTLIMLLIWQINIVIVFAFLIVFLGVELLFFSSVIASVGDGSWIILVFAVIMFGIMYVWNYGSKLRYETEVEQKLSMDLMGELGCNLGTIRAPGIGLLYNELVKGVPAIFGHFLTTLPAIHSMVIFVCIKYVPVPVVPQSERFLFRRVCTKSYHLFRCIARYGYKDARKENHQAFEQLLIESLEKFIRREAQERSLESDGNDDSDSEEDFPGSRVVIGPNGSMYSMGVPLLSEYRDLNRPIMEMNTSSNHTNHHPFDASSDSSVSEAEQSLERELSFIHKAKESGVVYLLGHGDIRARKDSWFIKKLVINYFYAFLRKNCRRGIANLSVPQSHLMQVEKKAFAFTPVIKSRTKKTYIQSFSVHAYSDRLGFVDSLWDYGSLRSLWVDFWVYYILMADRGSFGLISPPRLDMEQLLSEAQHRWLRPAEICEILQNYKKFHIASESPIRPASGSLFLFDRKVLRYFRKDGHVWRKKKDGKTIKEAHEKLKVGSIDVLHCYYAHGEGNENFQRRVYWMLEQDLMHIVFVHYLEVKGNRTSVGMKENNSNSVNGTASVNIDSIASPTSTLSSLCEDADSGDSHQASSVLRASPESQTGNRNGWTSAPGVHIASQVHGNRVRESDSRRLFDVQAWDAVENLVTRYDQPSQVLVEECTDKSGLLTAEHLRNPLQTQLNWQIPVHDDLSRPKWPVDLVSHSGMTEDTDLVLFEQSAQDNFQTFSSLLCSENQQPVGSSFQAPPASMESEYVAVKKSLLRHEDSLKKVDSFSRWASKELGEMEDLQMQSSLGDIAWTTVDCETAAAGPSLSPSLSEDQRFTIVDIWPKCAQTDAEVEVMVIGTFLLTPQEVTKYNWSCMFGEVEVPAEILVDGVLCCHAPPHTAGQVPFYITCSNRFACSELREFDFLSGSTKKFDAADIYGTYTNEASLQLRFERLLAHRAFVYDHHIFDDVGEKRRKISKIMLLKEEKELPGIYERDSTKQVPKERLLREQFEEEVYIWLIHKVTEDGKGPNILDEEGQGVLHFVAALGYDWAIKPILAAGVNINFRDANGWSALHWAAFSGREETVAVLVSLGADAGALTDPSPELPLGKTAADLAYANGHRGISGFLAESSLTSYLEKLTMDSKESSSALISGPKAVQTVSERTAAPMSYGDAPETLSLKDSLTAVRNATQAADRLHQVFRMQSFQRKQLTGFGDGDEIDISNELAVSFAASKTKNPGHSDVSVHSAAIHIQKKYRGWKKRKEFLLIRQRVVKIQAHVRGHQVRKQYKPIVWSVGLLEKIILRWRRKGSGLRGFKRSAVAKTVEPEAPVSVQCPKRAEEDDYDFLEKGRKQTEERLQKALTRVKSMVQYPEARDQYRRLLTVVEGFRENEASSSSSINNREELFNCGEDDLIDIDSILNDDTLMSLSP</sequence>
<evidence type="ECO:0000256" key="21">
    <source>
        <dbReference type="ARBA" id="ARBA00023159"/>
    </source>
</evidence>
<feature type="transmembrane region" description="Helical" evidence="25">
    <location>
        <begin position="441"/>
        <end position="464"/>
    </location>
</feature>
<feature type="compositionally biased region" description="Polar residues" evidence="27">
    <location>
        <begin position="1123"/>
        <end position="1145"/>
    </location>
</feature>
<dbReference type="InterPro" id="IPR002110">
    <property type="entry name" value="Ankyrin_rpt"/>
</dbReference>
<evidence type="ECO:0000256" key="3">
    <source>
        <dbReference type="ARBA" id="ARBA00008267"/>
    </source>
</evidence>
<dbReference type="Gene3D" id="1.20.5.190">
    <property type="match status" value="1"/>
</dbReference>
<dbReference type="PROSITE" id="PS50088">
    <property type="entry name" value="ANK_REPEAT"/>
    <property type="match status" value="1"/>
</dbReference>
<keyword evidence="6 25" id="KW-0633">Potassium transport</keyword>
<keyword evidence="8 25" id="KW-0812">Transmembrane</keyword>
<dbReference type="SMART" id="SM01076">
    <property type="entry name" value="CG-1"/>
    <property type="match status" value="1"/>
</dbReference>
<dbReference type="InterPro" id="IPR027417">
    <property type="entry name" value="P-loop_NTPase"/>
</dbReference>
<dbReference type="InterPro" id="IPR003855">
    <property type="entry name" value="K+_transporter"/>
</dbReference>
<organism evidence="29 30">
    <name type="scientific">Thlaspi arvense</name>
    <name type="common">Field penny-cress</name>
    <dbReference type="NCBI Taxonomy" id="13288"/>
    <lineage>
        <taxon>Eukaryota</taxon>
        <taxon>Viridiplantae</taxon>
        <taxon>Streptophyta</taxon>
        <taxon>Embryophyta</taxon>
        <taxon>Tracheophyta</taxon>
        <taxon>Spermatophyta</taxon>
        <taxon>Magnoliopsida</taxon>
        <taxon>eudicotyledons</taxon>
        <taxon>Gunneridae</taxon>
        <taxon>Pentapetalae</taxon>
        <taxon>rosids</taxon>
        <taxon>malvids</taxon>
        <taxon>Brassicales</taxon>
        <taxon>Brassicaceae</taxon>
        <taxon>Thlaspideae</taxon>
        <taxon>Thlaspi</taxon>
    </lineage>
</organism>
<keyword evidence="30" id="KW-1185">Reference proteome</keyword>
<protein>
    <recommendedName>
        <fullName evidence="25">Potassium transporter</fullName>
    </recommendedName>
</protein>
<dbReference type="InterPro" id="IPR000048">
    <property type="entry name" value="IQ_motif_EF-hand-BS"/>
</dbReference>
<feature type="transmembrane region" description="Helical" evidence="25">
    <location>
        <begin position="135"/>
        <end position="155"/>
    </location>
</feature>
<dbReference type="Pfam" id="PF12796">
    <property type="entry name" value="Ank_2"/>
    <property type="match status" value="1"/>
</dbReference>
<dbReference type="PROSITE" id="PS50297">
    <property type="entry name" value="ANK_REP_REGION"/>
    <property type="match status" value="1"/>
</dbReference>
<feature type="domain" description="CG-1" evidence="28">
    <location>
        <begin position="956"/>
        <end position="1082"/>
    </location>
</feature>
<dbReference type="GO" id="GO:0015079">
    <property type="term" value="F:potassium ion transmembrane transporter activity"/>
    <property type="evidence" value="ECO:0007669"/>
    <property type="project" value="UniProtKB-UniRule"/>
</dbReference>
<dbReference type="GO" id="GO:0006357">
    <property type="term" value="P:regulation of transcription by RNA polymerase II"/>
    <property type="evidence" value="ECO:0007669"/>
    <property type="project" value="TreeGrafter"/>
</dbReference>
<dbReference type="GO" id="GO:0005886">
    <property type="term" value="C:plasma membrane"/>
    <property type="evidence" value="ECO:0007669"/>
    <property type="project" value="UniProtKB-SubCell"/>
</dbReference>
<dbReference type="SMART" id="SM00015">
    <property type="entry name" value="IQ"/>
    <property type="match status" value="2"/>
</dbReference>
<evidence type="ECO:0000256" key="10">
    <source>
        <dbReference type="ARBA" id="ARBA00022837"/>
    </source>
</evidence>
<keyword evidence="18 25" id="KW-0406">Ion transport</keyword>
<feature type="transmembrane region" description="Helical" evidence="25">
    <location>
        <begin position="501"/>
        <end position="524"/>
    </location>
</feature>
<dbReference type="GO" id="GO:0005634">
    <property type="term" value="C:nucleus"/>
    <property type="evidence" value="ECO:0007669"/>
    <property type="project" value="UniProtKB-SubCell"/>
</dbReference>
<evidence type="ECO:0000256" key="13">
    <source>
        <dbReference type="ARBA" id="ARBA00022989"/>
    </source>
</evidence>
<evidence type="ECO:0000256" key="8">
    <source>
        <dbReference type="ARBA" id="ARBA00022692"/>
    </source>
</evidence>
<dbReference type="Pfam" id="PF00612">
    <property type="entry name" value="IQ"/>
    <property type="match status" value="2"/>
</dbReference>
<feature type="transmembrane region" description="Helical" evidence="25">
    <location>
        <begin position="530"/>
        <end position="552"/>
    </location>
</feature>
<dbReference type="Pfam" id="PF02705">
    <property type="entry name" value="K_trans"/>
    <property type="match status" value="1"/>
</dbReference>
<comment type="function">
    <text evidence="25">Potassium transporter.</text>
</comment>
<accession>A0AAU9SVN8</accession>
<keyword evidence="9" id="KW-0677">Repeat</keyword>
<evidence type="ECO:0000256" key="25">
    <source>
        <dbReference type="RuleBase" id="RU321113"/>
    </source>
</evidence>
<keyword evidence="17 26" id="KW-0175">Coiled coil</keyword>
<keyword evidence="7" id="KW-0597">Phosphoprotein</keyword>
<dbReference type="InterPro" id="IPR053951">
    <property type="entry name" value="K_trans_N"/>
</dbReference>
<dbReference type="InterPro" id="IPR036770">
    <property type="entry name" value="Ankyrin_rpt-contain_sf"/>
</dbReference>
<keyword evidence="5" id="KW-0813">Transport</keyword>
<evidence type="ECO:0000256" key="26">
    <source>
        <dbReference type="SAM" id="Coils"/>
    </source>
</evidence>
<feature type="region of interest" description="Disordered" evidence="27">
    <location>
        <begin position="1112"/>
        <end position="1149"/>
    </location>
</feature>
<feature type="coiled-coil region" evidence="26">
    <location>
        <begin position="1856"/>
        <end position="1883"/>
    </location>
</feature>
<dbReference type="PANTHER" id="PTHR23335">
    <property type="entry name" value="CALMODULIN-BINDING TRANSCRIPTION ACTIVATOR CAMTA"/>
    <property type="match status" value="1"/>
</dbReference>
<gene>
    <name evidence="29" type="ORF">TAV2_LOCUS21539</name>
</gene>
<dbReference type="EMBL" id="OU466862">
    <property type="protein sequence ID" value="CAH2073419.1"/>
    <property type="molecule type" value="Genomic_DNA"/>
</dbReference>
<keyword evidence="10" id="KW-0106">Calcium</keyword>
<dbReference type="GO" id="GO:0003712">
    <property type="term" value="F:transcription coregulator activity"/>
    <property type="evidence" value="ECO:0007669"/>
    <property type="project" value="TreeGrafter"/>
</dbReference>
<dbReference type="InterPro" id="IPR005559">
    <property type="entry name" value="CG-1_dom"/>
</dbReference>
<feature type="transmembrane region" description="Helical" evidence="25">
    <location>
        <begin position="586"/>
        <end position="604"/>
    </location>
</feature>
<dbReference type="PROSITE" id="PS50096">
    <property type="entry name" value="IQ"/>
    <property type="match status" value="2"/>
</dbReference>
<dbReference type="Pfam" id="PF22776">
    <property type="entry name" value="K_trans_C"/>
    <property type="match status" value="1"/>
</dbReference>
<keyword evidence="12 25" id="KW-0630">Potassium</keyword>
<evidence type="ECO:0000256" key="24">
    <source>
        <dbReference type="PROSITE-ProRule" id="PRU00023"/>
    </source>
</evidence>
<evidence type="ECO:0000256" key="22">
    <source>
        <dbReference type="ARBA" id="ARBA00023163"/>
    </source>
</evidence>
<feature type="compositionally biased region" description="Basic and acidic residues" evidence="27">
    <location>
        <begin position="96"/>
        <end position="111"/>
    </location>
</feature>
<dbReference type="InterPro" id="IPR053952">
    <property type="entry name" value="K_trans_C"/>
</dbReference>
<comment type="similarity">
    <text evidence="4 25">Belongs to the HAK/KUP transporter (TC 2.A.72.3) family.</text>
</comment>
<dbReference type="FunFam" id="1.20.5.190:FF:000003">
    <property type="entry name" value="Calmodulin-binding transcription activator 2"/>
    <property type="match status" value="1"/>
</dbReference>
<evidence type="ECO:0000256" key="15">
    <source>
        <dbReference type="ARBA" id="ARBA00023016"/>
    </source>
</evidence>
<feature type="non-terminal residue" evidence="29">
    <location>
        <position position="1949"/>
    </location>
</feature>
<dbReference type="InterPro" id="IPR014756">
    <property type="entry name" value="Ig_E-set"/>
</dbReference>
<dbReference type="GO" id="GO:0005516">
    <property type="term" value="F:calmodulin binding"/>
    <property type="evidence" value="ECO:0007669"/>
    <property type="project" value="UniProtKB-KW"/>
</dbReference>
<evidence type="ECO:0000256" key="7">
    <source>
        <dbReference type="ARBA" id="ARBA00022553"/>
    </source>
</evidence>
<feature type="transmembrane region" description="Helical" evidence="25">
    <location>
        <begin position="263"/>
        <end position="285"/>
    </location>
</feature>
<evidence type="ECO:0000256" key="23">
    <source>
        <dbReference type="ARBA" id="ARBA00023242"/>
    </source>
</evidence>
<evidence type="ECO:0000256" key="14">
    <source>
        <dbReference type="ARBA" id="ARBA00023015"/>
    </source>
</evidence>
<evidence type="ECO:0000256" key="6">
    <source>
        <dbReference type="ARBA" id="ARBA00022538"/>
    </source>
</evidence>